<dbReference type="PANTHER" id="PTHR46825:SF9">
    <property type="entry name" value="BETA-LACTAMASE-RELATED DOMAIN-CONTAINING PROTEIN"/>
    <property type="match status" value="1"/>
</dbReference>
<feature type="domain" description="Beta-lactamase-related" evidence="1">
    <location>
        <begin position="45"/>
        <end position="394"/>
    </location>
</feature>
<proteinExistence type="predicted"/>
<reference evidence="2" key="2">
    <citation type="journal article" date="2012" name="PLoS ONE">
        <title>A Deeply Branching Thermophilic Bacterium with an Ancient Acetyl-CoA Pathway Dominates a Subsurface Ecosystem.</title>
        <authorList>
            <person name="Takami H."/>
            <person name="Noguchi H."/>
            <person name="Takaki Y."/>
            <person name="Uchiyama I."/>
            <person name="Toyoda A."/>
            <person name="Nishi S."/>
            <person name="Chee G.-J."/>
            <person name="Arai W."/>
            <person name="Nunoura T."/>
            <person name="Itoh T."/>
            <person name="Hattori M."/>
            <person name="Takai K."/>
        </authorList>
    </citation>
    <scope>NUCLEOTIDE SEQUENCE</scope>
</reference>
<dbReference type="Pfam" id="PF00144">
    <property type="entry name" value="Beta-lactamase"/>
    <property type="match status" value="1"/>
</dbReference>
<accession>H5SRL8</accession>
<gene>
    <name evidence="2" type="ORF">HGMM_OP2C283</name>
</gene>
<evidence type="ECO:0000259" key="1">
    <source>
        <dbReference type="Pfam" id="PF00144"/>
    </source>
</evidence>
<sequence length="419" mass="45753">MDRKSRLVLLLLGISVGFLSNTPSYLARWQPIPITGIEIPGLADLDRLMAHLMAKYGVIGGALAVARDGRLVYARGFGLADREANQPVQPESLFRIASVSKPITAVAILKLYEEGKLDLDVKAFHILSDLQPPPGASMDSRIQEITVRQLLQHSSGLVRSCFGTSRENIAAAQAVGVLPPAGAEALVRYGIGKPLDFAPGTKFGYSTLGYCVLGRLVERATGQKYEDYVKKYVLAPAGVTRMQIGHTLPQERVPGEVRYYDMPGAPLVASVYPPHQPIPRPYSHYVAGVDSGGGWIASTIDLLRFVTAVDGQRSPVLLKPETVALMIARPSRLDAVNAPFYYGMGWLVRPTSNGVEWRHSGSLIGAHSIVVRRADGIAWVAVFNSQFPDGFLTELDQGISQIIDEVKEWPTHDLFRQYP</sequence>
<evidence type="ECO:0000313" key="2">
    <source>
        <dbReference type="EMBL" id="BAL58735.1"/>
    </source>
</evidence>
<dbReference type="Gene3D" id="3.40.710.10">
    <property type="entry name" value="DD-peptidase/beta-lactamase superfamily"/>
    <property type="match status" value="1"/>
</dbReference>
<name>H5SRL8_ACEAU</name>
<dbReference type="AlphaFoldDB" id="H5SRL8"/>
<dbReference type="PANTHER" id="PTHR46825">
    <property type="entry name" value="D-ALANYL-D-ALANINE-CARBOXYPEPTIDASE/ENDOPEPTIDASE AMPH"/>
    <property type="match status" value="1"/>
</dbReference>
<dbReference type="InterPro" id="IPR001466">
    <property type="entry name" value="Beta-lactam-related"/>
</dbReference>
<dbReference type="InterPro" id="IPR012338">
    <property type="entry name" value="Beta-lactam/transpept-like"/>
</dbReference>
<protein>
    <submittedName>
        <fullName evidence="2">D-aminoacylase</fullName>
    </submittedName>
</protein>
<dbReference type="InterPro" id="IPR050491">
    <property type="entry name" value="AmpC-like"/>
</dbReference>
<dbReference type="EMBL" id="AP011801">
    <property type="protein sequence ID" value="BAL58735.1"/>
    <property type="molecule type" value="Genomic_DNA"/>
</dbReference>
<organism evidence="2">
    <name type="scientific">Acetithermum autotrophicum</name>
    <dbReference type="NCBI Taxonomy" id="1446466"/>
    <lineage>
        <taxon>Bacteria</taxon>
        <taxon>Candidatus Bipolaricaulota</taxon>
        <taxon>Candidatus Acetithermum</taxon>
    </lineage>
</organism>
<dbReference type="SUPFAM" id="SSF56601">
    <property type="entry name" value="beta-lactamase/transpeptidase-like"/>
    <property type="match status" value="1"/>
</dbReference>
<reference evidence="2" key="1">
    <citation type="journal article" date="2005" name="Environ. Microbiol.">
        <title>Genetic and functional properties of uncultivated thermophilic crenarchaeotes from a subsurface gold mine as revealed by analysis of genome fragments.</title>
        <authorList>
            <person name="Nunoura T."/>
            <person name="Hirayama H."/>
            <person name="Takami H."/>
            <person name="Oida H."/>
            <person name="Nishi S."/>
            <person name="Shimamura S."/>
            <person name="Suzuki Y."/>
            <person name="Inagaki F."/>
            <person name="Takai K."/>
            <person name="Nealson K.H."/>
            <person name="Horikoshi K."/>
        </authorList>
    </citation>
    <scope>NUCLEOTIDE SEQUENCE</scope>
</reference>